<evidence type="ECO:0000256" key="1">
    <source>
        <dbReference type="ARBA" id="ARBA00023015"/>
    </source>
</evidence>
<dbReference type="InterPro" id="IPR011990">
    <property type="entry name" value="TPR-like_helical_dom_sf"/>
</dbReference>
<dbReference type="InterPro" id="IPR036388">
    <property type="entry name" value="WH-like_DNA-bd_sf"/>
</dbReference>
<dbReference type="Pfam" id="PF03704">
    <property type="entry name" value="BTAD"/>
    <property type="match status" value="1"/>
</dbReference>
<protein>
    <recommendedName>
        <fullName evidence="3">Bacterial transcriptional activator domain-containing protein</fullName>
    </recommendedName>
</protein>
<dbReference type="Proteomes" id="UP001138751">
    <property type="component" value="Unassembled WGS sequence"/>
</dbReference>
<proteinExistence type="predicted"/>
<gene>
    <name evidence="4" type="ORF">GXW76_01070</name>
</gene>
<dbReference type="SMART" id="SM01043">
    <property type="entry name" value="BTAD"/>
    <property type="match status" value="1"/>
</dbReference>
<dbReference type="GO" id="GO:0006355">
    <property type="term" value="P:regulation of DNA-templated transcription"/>
    <property type="evidence" value="ECO:0007669"/>
    <property type="project" value="TreeGrafter"/>
</dbReference>
<dbReference type="SUPFAM" id="SSF48452">
    <property type="entry name" value="TPR-like"/>
    <property type="match status" value="2"/>
</dbReference>
<keyword evidence="1" id="KW-0805">Transcription regulation</keyword>
<dbReference type="RefSeq" id="WP_211860129.1">
    <property type="nucleotide sequence ID" value="NZ_JAAEDM010000002.1"/>
</dbReference>
<dbReference type="EMBL" id="JAAEDM010000002">
    <property type="protein sequence ID" value="MBR0669750.1"/>
    <property type="molecule type" value="Genomic_DNA"/>
</dbReference>
<dbReference type="Gene3D" id="1.10.10.10">
    <property type="entry name" value="Winged helix-like DNA-binding domain superfamily/Winged helix DNA-binding domain"/>
    <property type="match status" value="1"/>
</dbReference>
<comment type="caution">
    <text evidence="4">The sequence shown here is derived from an EMBL/GenBank/DDBJ whole genome shotgun (WGS) entry which is preliminary data.</text>
</comment>
<reference evidence="4" key="2">
    <citation type="journal article" date="2021" name="Syst. Appl. Microbiol.">
        <title>Roseomonas hellenica sp. nov., isolated from roots of wild-growing Alkanna tinctoria.</title>
        <authorList>
            <person name="Rat A."/>
            <person name="Naranjo H.D."/>
            <person name="Lebbe L."/>
            <person name="Cnockaert M."/>
            <person name="Krigas N."/>
            <person name="Grigoriadou K."/>
            <person name="Maloupa E."/>
            <person name="Willems A."/>
        </authorList>
    </citation>
    <scope>NUCLEOTIDE SEQUENCE</scope>
    <source>
        <strain evidence="4">LMG 31231</strain>
    </source>
</reference>
<evidence type="ECO:0000259" key="3">
    <source>
        <dbReference type="SMART" id="SM01043"/>
    </source>
</evidence>
<dbReference type="InterPro" id="IPR005158">
    <property type="entry name" value="BTAD"/>
</dbReference>
<sequence length="669" mass="73465">MSDLIIRSGQDDRPPLEGIVPPVVIAGPPAIRVRITMLGRMDVRAVTGEPLLPRSRKTRAVLAVLAIESPSVVSRQRLADLLWSRRGEEQARGSLRQALHELQEALGEWGRGLLIATRETVALDLDGVWSDARELPLMARERAEALNLLQAELLSDLDGLDAAFDTWLLDQRRRLREAALDAATARLAAAATAEARALEARRVLAIDAAQEPVWRILIRAEAERGDRGAAFAAWEECRRVFAERFRSAPSPETAALADSLRGEVPALPPVAVSRSAVRGARLGVMPFRVLGGEADAEVSLGLAGEITAALARFRWLVLVDSSSLAAAVRQEGGGGSLELDFTLSGTVQRAGNRVRVTLRLTDHRTPEAVVWAERFDRDANDILALQDEIAAEVVARVDPEILLIEANRAAARPPVHATAYDLLLRAIPAIYRLDRQSYELAGSMLAEATRLEPDYAPAYAWHAYWHLFLVGQGWAQNDADVLAKSEALASRAVALDPSDAQALAILGHVRAFLHHRVAEAVTLYERALALNPNLPMAWVFSALALSYRGDHAEALRRWERYKRLAPLHPHAFFFDAAQLVPLLLLRRYEEVDAAARQVTALHSGFTFPYKAWLSALGHMGRPQEAAEVRARLSAMEPDFDLTKARERAPMQAAVDLDHYLAGLRKAGIT</sequence>
<evidence type="ECO:0000256" key="2">
    <source>
        <dbReference type="ARBA" id="ARBA00023163"/>
    </source>
</evidence>
<feature type="domain" description="Bacterial transcriptional activator" evidence="3">
    <location>
        <begin position="123"/>
        <end position="261"/>
    </location>
</feature>
<dbReference type="PANTHER" id="PTHR35807">
    <property type="entry name" value="TRANSCRIPTIONAL REGULATOR REDD-RELATED"/>
    <property type="match status" value="1"/>
</dbReference>
<dbReference type="GO" id="GO:0003677">
    <property type="term" value="F:DNA binding"/>
    <property type="evidence" value="ECO:0007669"/>
    <property type="project" value="TreeGrafter"/>
</dbReference>
<name>A0A9X9WRH1_9PROT</name>
<keyword evidence="5" id="KW-1185">Reference proteome</keyword>
<evidence type="ECO:0000313" key="5">
    <source>
        <dbReference type="Proteomes" id="UP001138751"/>
    </source>
</evidence>
<accession>A0A9X9WRH1</accession>
<dbReference type="PANTHER" id="PTHR35807:SF1">
    <property type="entry name" value="TRANSCRIPTIONAL REGULATOR REDD"/>
    <property type="match status" value="1"/>
</dbReference>
<dbReference type="AlphaFoldDB" id="A0A9X9WRH1"/>
<evidence type="ECO:0000313" key="4">
    <source>
        <dbReference type="EMBL" id="MBR0669750.1"/>
    </source>
</evidence>
<dbReference type="Gene3D" id="1.25.40.10">
    <property type="entry name" value="Tetratricopeptide repeat domain"/>
    <property type="match status" value="2"/>
</dbReference>
<dbReference type="InterPro" id="IPR051677">
    <property type="entry name" value="AfsR-DnrI-RedD_regulator"/>
</dbReference>
<organism evidence="4 5">
    <name type="scientific">Neoroseomonas soli</name>
    <dbReference type="NCBI Taxonomy" id="1081025"/>
    <lineage>
        <taxon>Bacteria</taxon>
        <taxon>Pseudomonadati</taxon>
        <taxon>Pseudomonadota</taxon>
        <taxon>Alphaproteobacteria</taxon>
        <taxon>Acetobacterales</taxon>
        <taxon>Acetobacteraceae</taxon>
        <taxon>Neoroseomonas</taxon>
    </lineage>
</organism>
<reference evidence="4" key="1">
    <citation type="submission" date="2020-01" db="EMBL/GenBank/DDBJ databases">
        <authorList>
            <person name="Rat A."/>
        </authorList>
    </citation>
    <scope>NUCLEOTIDE SEQUENCE</scope>
    <source>
        <strain evidence="4">LMG 31231</strain>
    </source>
</reference>
<keyword evidence="2" id="KW-0804">Transcription</keyword>